<accession>A0A516KCE6</accession>
<gene>
    <name evidence="3" type="ORF">FN924_01570</name>
</gene>
<evidence type="ECO:0000313" key="4">
    <source>
        <dbReference type="Proteomes" id="UP000315215"/>
    </source>
</evidence>
<dbReference type="OrthoDB" id="9815825at2"/>
<dbReference type="RefSeq" id="WP_143891766.1">
    <property type="nucleotide sequence ID" value="NZ_CP041666.1"/>
</dbReference>
<dbReference type="EMBL" id="CP041666">
    <property type="protein sequence ID" value="QDP39016.1"/>
    <property type="molecule type" value="Genomic_DNA"/>
</dbReference>
<dbReference type="InterPro" id="IPR036291">
    <property type="entry name" value="NAD(P)-bd_dom_sf"/>
</dbReference>
<evidence type="ECO:0000313" key="3">
    <source>
        <dbReference type="EMBL" id="QDP39016.1"/>
    </source>
</evidence>
<organism evidence="3 4">
    <name type="scientific">Radiobacillus deserti</name>
    <dbReference type="NCBI Taxonomy" id="2594883"/>
    <lineage>
        <taxon>Bacteria</taxon>
        <taxon>Bacillati</taxon>
        <taxon>Bacillota</taxon>
        <taxon>Bacilli</taxon>
        <taxon>Bacillales</taxon>
        <taxon>Bacillaceae</taxon>
        <taxon>Radiobacillus</taxon>
    </lineage>
</organism>
<dbReference type="InterPro" id="IPR051317">
    <property type="entry name" value="Gfo/Idh/MocA_oxidoreduct"/>
</dbReference>
<dbReference type="SUPFAM" id="SSF55347">
    <property type="entry name" value="Glyceraldehyde-3-phosphate dehydrogenase-like, C-terminal domain"/>
    <property type="match status" value="1"/>
</dbReference>
<dbReference type="SUPFAM" id="SSF51735">
    <property type="entry name" value="NAD(P)-binding Rossmann-fold domains"/>
    <property type="match status" value="1"/>
</dbReference>
<dbReference type="InterPro" id="IPR000683">
    <property type="entry name" value="Gfo/Idh/MocA-like_OxRdtase_N"/>
</dbReference>
<dbReference type="AlphaFoldDB" id="A0A516KCE6"/>
<name>A0A516KCE6_9BACI</name>
<dbReference type="PANTHER" id="PTHR43708:SF4">
    <property type="entry name" value="OXIDOREDUCTASE YCEM-RELATED"/>
    <property type="match status" value="1"/>
</dbReference>
<dbReference type="Gene3D" id="3.30.360.10">
    <property type="entry name" value="Dihydrodipicolinate Reductase, domain 2"/>
    <property type="match status" value="1"/>
</dbReference>
<dbReference type="InterPro" id="IPR048477">
    <property type="entry name" value="YceM-like_C"/>
</dbReference>
<proteinExistence type="predicted"/>
<keyword evidence="4" id="KW-1185">Reference proteome</keyword>
<dbReference type="Proteomes" id="UP000315215">
    <property type="component" value="Chromosome"/>
</dbReference>
<evidence type="ECO:0000259" key="2">
    <source>
        <dbReference type="Pfam" id="PF21378"/>
    </source>
</evidence>
<protein>
    <submittedName>
        <fullName evidence="3">Gfo/Idh/MocA family oxidoreductase</fullName>
    </submittedName>
</protein>
<evidence type="ECO:0000259" key="1">
    <source>
        <dbReference type="Pfam" id="PF01408"/>
    </source>
</evidence>
<dbReference type="KEGG" id="aqt:FN924_01570"/>
<reference evidence="3 4" key="1">
    <citation type="submission" date="2019-07" db="EMBL/GenBank/DDBJ databases">
        <authorList>
            <person name="Li J."/>
        </authorList>
    </citation>
    <scope>NUCLEOTIDE SEQUENCE [LARGE SCALE GENOMIC DNA]</scope>
    <source>
        <strain evidence="3 4">TKL69</strain>
    </source>
</reference>
<feature type="domain" description="Gfo/Idh/MocA-like oxidoreductase N-terminal" evidence="1">
    <location>
        <begin position="1"/>
        <end position="119"/>
    </location>
</feature>
<dbReference type="PANTHER" id="PTHR43708">
    <property type="entry name" value="CONSERVED EXPRESSED OXIDOREDUCTASE (EUROFUNG)"/>
    <property type="match status" value="1"/>
</dbReference>
<dbReference type="Pfam" id="PF01408">
    <property type="entry name" value="GFO_IDH_MocA"/>
    <property type="match status" value="1"/>
</dbReference>
<dbReference type="Gene3D" id="3.40.50.720">
    <property type="entry name" value="NAD(P)-binding Rossmann-like Domain"/>
    <property type="match status" value="1"/>
</dbReference>
<dbReference type="GO" id="GO:0000166">
    <property type="term" value="F:nucleotide binding"/>
    <property type="evidence" value="ECO:0007669"/>
    <property type="project" value="InterPro"/>
</dbReference>
<dbReference type="Pfam" id="PF21378">
    <property type="entry name" value="YceM-like_C"/>
    <property type="match status" value="1"/>
</dbReference>
<sequence>MKVGVIGIGDIAKKAYLPVLSQIAHLEICLCTRNDVTLKKVKEQYGVKYAFSSVDDLIAEGIHAAFVHSSTASHEQIIDQLLDHDIHVYVDKPITYDGVSSIRLMEKAKSKGLVLMVGFNRRFAPPYQSLKTLQNPNMVLMKKNRGHQAAEPRTFIFDDFIHVIDTILHHFPFQPNETNITVKMVGESLHSVVLQLQSEESIAIGIMNREAGTTEERLEVTNQNETRIVENVSDIYSHKDKVIQKHASDDWEPTLQKRGFFAIVNAFLTAVMKDEGSYTGYDQDLETHLLAEKIVKQIEGQ</sequence>
<feature type="domain" description="YceM-like C-terminal" evidence="2">
    <location>
        <begin position="125"/>
        <end position="236"/>
    </location>
</feature>